<dbReference type="EC" id="2.7.1.15" evidence="2 12"/>
<dbReference type="InterPro" id="IPR029056">
    <property type="entry name" value="Ribokinase-like"/>
</dbReference>
<feature type="domain" description="Carbohydrate kinase PfkB" evidence="13">
    <location>
        <begin position="13"/>
        <end position="275"/>
    </location>
</feature>
<evidence type="ECO:0000313" key="15">
    <source>
        <dbReference type="Proteomes" id="UP001377573"/>
    </source>
</evidence>
<feature type="binding site" evidence="12">
    <location>
        <position position="143"/>
    </location>
    <ligand>
        <name>substrate</name>
    </ligand>
</feature>
<keyword evidence="5 12" id="KW-0479">Metal-binding</keyword>
<feature type="binding site" evidence="12">
    <location>
        <position position="184"/>
    </location>
    <ligand>
        <name>ATP</name>
        <dbReference type="ChEBI" id="CHEBI:30616"/>
    </ligand>
</feature>
<feature type="binding site" evidence="12">
    <location>
        <begin position="48"/>
        <end position="52"/>
    </location>
    <ligand>
        <name>substrate</name>
    </ligand>
</feature>
<feature type="active site" description="Proton acceptor" evidence="12">
    <location>
        <position position="236"/>
    </location>
</feature>
<dbReference type="InterPro" id="IPR002173">
    <property type="entry name" value="Carboh/pur_kinase_PfkB_CS"/>
</dbReference>
<dbReference type="SUPFAM" id="SSF53613">
    <property type="entry name" value="Ribokinase-like"/>
    <property type="match status" value="1"/>
</dbReference>
<dbReference type="GO" id="GO:0004747">
    <property type="term" value="F:ribokinase activity"/>
    <property type="evidence" value="ECO:0007669"/>
    <property type="project" value="UniProtKB-EC"/>
</dbReference>
<keyword evidence="10 12" id="KW-0630">Potassium</keyword>
<evidence type="ECO:0000259" key="13">
    <source>
        <dbReference type="Pfam" id="PF00294"/>
    </source>
</evidence>
<evidence type="ECO:0000256" key="5">
    <source>
        <dbReference type="ARBA" id="ARBA00022723"/>
    </source>
</evidence>
<evidence type="ECO:0000313" key="14">
    <source>
        <dbReference type="EMBL" id="WWS85761.1"/>
    </source>
</evidence>
<evidence type="ECO:0000256" key="10">
    <source>
        <dbReference type="ARBA" id="ARBA00022958"/>
    </source>
</evidence>
<comment type="subunit">
    <text evidence="12">Homodimer.</text>
</comment>
<dbReference type="PRINTS" id="PR00990">
    <property type="entry name" value="RIBOKINASE"/>
</dbReference>
<evidence type="ECO:0000256" key="2">
    <source>
        <dbReference type="ARBA" id="ARBA00012035"/>
    </source>
</evidence>
<dbReference type="CDD" id="cd01174">
    <property type="entry name" value="ribokinase"/>
    <property type="match status" value="1"/>
</dbReference>
<evidence type="ECO:0000256" key="1">
    <source>
        <dbReference type="ARBA" id="ARBA00005380"/>
    </source>
</evidence>
<feature type="binding site" evidence="12">
    <location>
        <begin position="235"/>
        <end position="236"/>
    </location>
    <ligand>
        <name>ATP</name>
        <dbReference type="ChEBI" id="CHEBI:30616"/>
    </ligand>
</feature>
<feature type="binding site" evidence="12">
    <location>
        <begin position="20"/>
        <end position="22"/>
    </location>
    <ligand>
        <name>substrate</name>
    </ligand>
</feature>
<dbReference type="Proteomes" id="UP001377573">
    <property type="component" value="Chromosome"/>
</dbReference>
<comment type="similarity">
    <text evidence="12">Belongs to the carbohydrate kinase PfkB family. Ribokinase subfamily.</text>
</comment>
<dbReference type="Pfam" id="PF00294">
    <property type="entry name" value="PfkB"/>
    <property type="match status" value="1"/>
</dbReference>
<evidence type="ECO:0000256" key="8">
    <source>
        <dbReference type="ARBA" id="ARBA00022840"/>
    </source>
</evidence>
<evidence type="ECO:0000256" key="4">
    <source>
        <dbReference type="ARBA" id="ARBA00022679"/>
    </source>
</evidence>
<dbReference type="InterPro" id="IPR011877">
    <property type="entry name" value="Ribokinase"/>
</dbReference>
<accession>A0ABZ2HWX6</accession>
<comment type="caution">
    <text evidence="12">Lacks conserved residue(s) required for the propagation of feature annotation.</text>
</comment>
<feature type="binding site" evidence="12">
    <location>
        <position position="230"/>
    </location>
    <ligand>
        <name>K(+)</name>
        <dbReference type="ChEBI" id="CHEBI:29103"/>
    </ligand>
</feature>
<evidence type="ECO:0000256" key="6">
    <source>
        <dbReference type="ARBA" id="ARBA00022741"/>
    </source>
</evidence>
<reference evidence="14 15" key="1">
    <citation type="submission" date="2024-02" db="EMBL/GenBank/DDBJ databases">
        <authorList>
            <person name="Alasadi S."/>
            <person name="Hussein S.A."/>
        </authorList>
    </citation>
    <scope>NUCLEOTIDE SEQUENCE [LARGE SCALE GENOMIC DNA]</scope>
    <source>
        <strain evidence="14 15">GJ_SRA_44_2022</strain>
    </source>
</reference>
<dbReference type="InterPro" id="IPR002139">
    <property type="entry name" value="Ribo/fructo_kinase"/>
</dbReference>
<feature type="binding site" evidence="12">
    <location>
        <begin position="203"/>
        <end position="208"/>
    </location>
    <ligand>
        <name>ATP</name>
        <dbReference type="ChEBI" id="CHEBI:30616"/>
    </ligand>
</feature>
<feature type="binding site" evidence="12">
    <location>
        <position position="269"/>
    </location>
    <ligand>
        <name>K(+)</name>
        <dbReference type="ChEBI" id="CHEBI:29103"/>
    </ligand>
</feature>
<dbReference type="EMBL" id="CP146240">
    <property type="protein sequence ID" value="WWS85761.1"/>
    <property type="molecule type" value="Genomic_DNA"/>
</dbReference>
<dbReference type="RefSeq" id="WP_025105167.1">
    <property type="nucleotide sequence ID" value="NZ_CP064873.1"/>
</dbReference>
<feature type="binding site" evidence="12">
    <location>
        <position position="236"/>
    </location>
    <ligand>
        <name>substrate</name>
    </ligand>
</feature>
<protein>
    <recommendedName>
        <fullName evidence="3 12">Ribokinase</fullName>
        <shortName evidence="12">RK</shortName>
        <ecNumber evidence="2 12">2.7.1.15</ecNumber>
    </recommendedName>
</protein>
<keyword evidence="12" id="KW-0963">Cytoplasm</keyword>
<comment type="pathway">
    <text evidence="12">Carbohydrate metabolism; D-ribose degradation; D-ribose 5-phosphate from beta-D-ribopyranose: step 2/2.</text>
</comment>
<gene>
    <name evidence="12" type="primary">rbsK</name>
    <name evidence="14" type="ORF">V8Z62_05930</name>
</gene>
<keyword evidence="7 12" id="KW-0418">Kinase</keyword>
<sequence>MNVKPDAVLAPALVVVGSANVDLTAFVDRLPTAGETVAGGRLSRDLGGKGANQAVAAAKLGGRVRMVGAVGADADGAWMREELARAGVDTTDLRQVAAPTGTALIVVDAEAENQIAVCPGANELVSPEGVAFAPDEAVLLQLEIALSVVENVVARAEGFVAVNAAPARPLPDALLERVDLFIVNETERELMPELADAALVAVTYGAAGAALFRGGEEIARADGVPTRAVNTVGAGDAFCAALVLALQSGLSPRAALQTACAVGAAAVADLSSQPPFEPLARYVPVS</sequence>
<evidence type="ECO:0000256" key="12">
    <source>
        <dbReference type="HAMAP-Rule" id="MF_01987"/>
    </source>
</evidence>
<name>A0ABZ2HWX6_9MICO</name>
<feature type="binding site" evidence="12">
    <location>
        <position position="266"/>
    </location>
    <ligand>
        <name>K(+)</name>
        <dbReference type="ChEBI" id="CHEBI:29103"/>
    </ligand>
</feature>
<keyword evidence="11 12" id="KW-0119">Carbohydrate metabolism</keyword>
<dbReference type="HAMAP" id="MF_01987">
    <property type="entry name" value="Ribokinase"/>
    <property type="match status" value="1"/>
</dbReference>
<comment type="activity regulation">
    <text evidence="12">Activated by a monovalent cation that binds near, but not in, the active site. The most likely occupant of the site in vivo is potassium. Ion binding induces a conformational change that may alter substrate affinity.</text>
</comment>
<keyword evidence="8 12" id="KW-0067">ATP-binding</keyword>
<evidence type="ECO:0000256" key="3">
    <source>
        <dbReference type="ARBA" id="ARBA00016943"/>
    </source>
</evidence>
<comment type="cofactor">
    <cofactor evidence="12">
        <name>Mg(2+)</name>
        <dbReference type="ChEBI" id="CHEBI:18420"/>
    </cofactor>
    <text evidence="12">Requires a divalent cation, most likely magnesium in vivo, as an electrophilic catalyst to aid phosphoryl group transfer. It is the chelate of the metal and the nucleotide that is the actual substrate.</text>
</comment>
<comment type="function">
    <text evidence="12">Catalyzes the phosphorylation of ribose at O-5 in a reaction requiring ATP and magnesium. The resulting D-ribose-5-phosphate can then be used either for sythesis of nucleotides, histidine, and tryptophan, or as a component of the pentose phosphate pathway.</text>
</comment>
<dbReference type="PANTHER" id="PTHR10584">
    <property type="entry name" value="SUGAR KINASE"/>
    <property type="match status" value="1"/>
</dbReference>
<keyword evidence="9 12" id="KW-0460">Magnesium</keyword>
<proteinExistence type="inferred from homology"/>
<comment type="catalytic activity">
    <reaction evidence="12">
        <text>D-ribose + ATP = D-ribose 5-phosphate + ADP + H(+)</text>
        <dbReference type="Rhea" id="RHEA:13697"/>
        <dbReference type="ChEBI" id="CHEBI:15378"/>
        <dbReference type="ChEBI" id="CHEBI:30616"/>
        <dbReference type="ChEBI" id="CHEBI:47013"/>
        <dbReference type="ChEBI" id="CHEBI:78346"/>
        <dbReference type="ChEBI" id="CHEBI:456216"/>
        <dbReference type="EC" id="2.7.1.15"/>
    </reaction>
</comment>
<organism evidence="14 15">
    <name type="scientific">Microbacterium paraoxydans</name>
    <dbReference type="NCBI Taxonomy" id="199592"/>
    <lineage>
        <taxon>Bacteria</taxon>
        <taxon>Bacillati</taxon>
        <taxon>Actinomycetota</taxon>
        <taxon>Actinomycetes</taxon>
        <taxon>Micrococcales</taxon>
        <taxon>Microbacteriaceae</taxon>
        <taxon>Microbacterium</taxon>
    </lineage>
</organism>
<keyword evidence="15" id="KW-1185">Reference proteome</keyword>
<evidence type="ECO:0000256" key="7">
    <source>
        <dbReference type="ARBA" id="ARBA00022777"/>
    </source>
</evidence>
<dbReference type="InterPro" id="IPR011611">
    <property type="entry name" value="PfkB_dom"/>
</dbReference>
<evidence type="ECO:0000256" key="11">
    <source>
        <dbReference type="ARBA" id="ARBA00023277"/>
    </source>
</evidence>
<feature type="binding site" evidence="12">
    <location>
        <position position="232"/>
    </location>
    <ligand>
        <name>K(+)</name>
        <dbReference type="ChEBI" id="CHEBI:29103"/>
    </ligand>
</feature>
<dbReference type="Gene3D" id="3.40.1190.20">
    <property type="match status" value="1"/>
</dbReference>
<dbReference type="PROSITE" id="PS00584">
    <property type="entry name" value="PFKB_KINASES_2"/>
    <property type="match status" value="1"/>
</dbReference>
<keyword evidence="4 12" id="KW-0808">Transferase</keyword>
<evidence type="ECO:0000256" key="9">
    <source>
        <dbReference type="ARBA" id="ARBA00022842"/>
    </source>
</evidence>
<keyword evidence="6 12" id="KW-0547">Nucleotide-binding</keyword>
<comment type="similarity">
    <text evidence="1">Belongs to the carbohydrate kinase pfkB family.</text>
</comment>
<dbReference type="PANTHER" id="PTHR10584:SF166">
    <property type="entry name" value="RIBOKINASE"/>
    <property type="match status" value="1"/>
</dbReference>
<comment type="subcellular location">
    <subcellularLocation>
        <location evidence="12">Cytoplasm</location>
    </subcellularLocation>
</comment>